<keyword evidence="13" id="KW-0325">Glycoprotein</keyword>
<evidence type="ECO:0000313" key="20">
    <source>
        <dbReference type="Proteomes" id="UP000292447"/>
    </source>
</evidence>
<evidence type="ECO:0000256" key="14">
    <source>
        <dbReference type="ARBA" id="ARBA00023288"/>
    </source>
</evidence>
<feature type="signal peptide" evidence="17">
    <location>
        <begin position="1"/>
        <end position="15"/>
    </location>
</feature>
<evidence type="ECO:0000256" key="12">
    <source>
        <dbReference type="ARBA" id="ARBA00023157"/>
    </source>
</evidence>
<evidence type="ECO:0000256" key="6">
    <source>
        <dbReference type="ARBA" id="ARBA00022617"/>
    </source>
</evidence>
<evidence type="ECO:0000256" key="4">
    <source>
        <dbReference type="ARBA" id="ARBA00022475"/>
    </source>
</evidence>
<comment type="caution">
    <text evidence="15">Lacks conserved residue(s) required for the propagation of feature annotation.</text>
</comment>
<keyword evidence="7" id="KW-0336">GPI-anchor</keyword>
<dbReference type="PROSITE" id="PS52012">
    <property type="entry name" value="CFEM"/>
    <property type="match status" value="1"/>
</dbReference>
<dbReference type="Proteomes" id="UP000292447">
    <property type="component" value="Chromosome V"/>
</dbReference>
<evidence type="ECO:0000256" key="13">
    <source>
        <dbReference type="ARBA" id="ARBA00023180"/>
    </source>
</evidence>
<evidence type="ECO:0000259" key="18">
    <source>
        <dbReference type="PROSITE" id="PS52012"/>
    </source>
</evidence>
<evidence type="ECO:0000256" key="3">
    <source>
        <dbReference type="ARBA" id="ARBA00010031"/>
    </source>
</evidence>
<keyword evidence="9 17" id="KW-0732">Signal</keyword>
<keyword evidence="4" id="KW-1003">Cell membrane</keyword>
<evidence type="ECO:0000256" key="16">
    <source>
        <dbReference type="SAM" id="MobiDB-lite"/>
    </source>
</evidence>
<dbReference type="GO" id="GO:0098552">
    <property type="term" value="C:side of membrane"/>
    <property type="evidence" value="ECO:0007669"/>
    <property type="project" value="UniProtKB-KW"/>
</dbReference>
<feature type="disulfide bond" evidence="15">
    <location>
        <begin position="48"/>
        <end position="79"/>
    </location>
</feature>
<reference evidence="20" key="1">
    <citation type="submission" date="2019-03" db="EMBL/GenBank/DDBJ databases">
        <title>Snf2 controls pulcherriminic acid biosynthesis and connects pigmentation and antifungal activity of the yeast Metschnikowia pulcherrima.</title>
        <authorList>
            <person name="Gore-Lloyd D."/>
            <person name="Sumann I."/>
            <person name="Brachmann A.O."/>
            <person name="Schneeberger K."/>
            <person name="Ortiz-Merino R.A."/>
            <person name="Moreno-Beltran M."/>
            <person name="Schlaefli M."/>
            <person name="Kirner P."/>
            <person name="Santos Kron A."/>
            <person name="Wolfe K.H."/>
            <person name="Piel J."/>
            <person name="Ahrens C.H."/>
            <person name="Henk D."/>
            <person name="Freimoser F.M."/>
        </authorList>
    </citation>
    <scope>NUCLEOTIDE SEQUENCE [LARGE SCALE GENOMIC DNA]</scope>
    <source>
        <strain evidence="20">APC 1.2</strain>
    </source>
</reference>
<accession>A0A4P6XSL7</accession>
<evidence type="ECO:0000256" key="15">
    <source>
        <dbReference type="PROSITE-ProRule" id="PRU01356"/>
    </source>
</evidence>
<dbReference type="AlphaFoldDB" id="A0A4P6XSL7"/>
<dbReference type="InterPro" id="IPR008427">
    <property type="entry name" value="Extracellular_membr_CFEM_dom"/>
</dbReference>
<feature type="domain" description="CFEM" evidence="18">
    <location>
        <begin position="16"/>
        <end position="126"/>
    </location>
</feature>
<dbReference type="InterPro" id="IPR051735">
    <property type="entry name" value="CFEM_domain"/>
</dbReference>
<protein>
    <submittedName>
        <fullName evidence="19">CFEM domain-containing protein</fullName>
    </submittedName>
</protein>
<evidence type="ECO:0000256" key="5">
    <source>
        <dbReference type="ARBA" id="ARBA00022525"/>
    </source>
</evidence>
<feature type="region of interest" description="Disordered" evidence="16">
    <location>
        <begin position="135"/>
        <end position="168"/>
    </location>
</feature>
<dbReference type="GO" id="GO:0046872">
    <property type="term" value="F:metal ion binding"/>
    <property type="evidence" value="ECO:0007669"/>
    <property type="project" value="UniProtKB-UniRule"/>
</dbReference>
<gene>
    <name evidence="19" type="primary">MPUL0E00180</name>
    <name evidence="19" type="ORF">METSCH_E00180</name>
</gene>
<evidence type="ECO:0000256" key="10">
    <source>
        <dbReference type="ARBA" id="ARBA00023004"/>
    </source>
</evidence>
<feature type="compositionally biased region" description="Low complexity" evidence="16">
    <location>
        <begin position="138"/>
        <end position="168"/>
    </location>
</feature>
<comment type="subcellular location">
    <subcellularLocation>
        <location evidence="1">Cell membrane</location>
        <topology evidence="1">Lipid-anchor</topology>
        <topology evidence="1">GPI-anchor</topology>
    </subcellularLocation>
    <subcellularLocation>
        <location evidence="2">Secreted</location>
    </subcellularLocation>
</comment>
<evidence type="ECO:0000256" key="11">
    <source>
        <dbReference type="ARBA" id="ARBA00023136"/>
    </source>
</evidence>
<keyword evidence="20" id="KW-1185">Reference proteome</keyword>
<dbReference type="PANTHER" id="PTHR37928">
    <property type="entry name" value="CFEM DOMAIN PROTEIN (AFU_ORTHOLOGUE AFUA_6G14090)"/>
    <property type="match status" value="1"/>
</dbReference>
<keyword evidence="8 15" id="KW-0479">Metal-binding</keyword>
<evidence type="ECO:0000256" key="9">
    <source>
        <dbReference type="ARBA" id="ARBA00022729"/>
    </source>
</evidence>
<keyword evidence="12 15" id="KW-1015">Disulfide bond</keyword>
<dbReference type="GO" id="GO:0005576">
    <property type="term" value="C:extracellular region"/>
    <property type="evidence" value="ECO:0007669"/>
    <property type="project" value="UniProtKB-SubCell"/>
</dbReference>
<evidence type="ECO:0000256" key="2">
    <source>
        <dbReference type="ARBA" id="ARBA00004613"/>
    </source>
</evidence>
<feature type="chain" id="PRO_5020418943" evidence="17">
    <location>
        <begin position="16"/>
        <end position="205"/>
    </location>
</feature>
<dbReference type="GO" id="GO:0005886">
    <property type="term" value="C:plasma membrane"/>
    <property type="evidence" value="ECO:0007669"/>
    <property type="project" value="UniProtKB-SubCell"/>
</dbReference>
<sequence>MFRLTPFALFASVLASQWDTYPSVAKTASINGFADPIMSNLPTCAQDCVSFSVSNTPCPYWDTGCLCVMPQWSGEVAECIISKCSEASDVASATSAAYSLCSSVGANVWMMPASLSTELEKAALVTGNTVSTTEASDSASVTGSQSATTTTSGNSTVSATSSQDSLSSTSSSASSLQSSTANNGITLHQTGFLTFFSVILVSLLA</sequence>
<organism evidence="19 20">
    <name type="scientific">Metschnikowia aff. pulcherrima</name>
    <dbReference type="NCBI Taxonomy" id="2163413"/>
    <lineage>
        <taxon>Eukaryota</taxon>
        <taxon>Fungi</taxon>
        <taxon>Dikarya</taxon>
        <taxon>Ascomycota</taxon>
        <taxon>Saccharomycotina</taxon>
        <taxon>Pichiomycetes</taxon>
        <taxon>Metschnikowiaceae</taxon>
        <taxon>Metschnikowia</taxon>
    </lineage>
</organism>
<dbReference type="PANTHER" id="PTHR37928:SF2">
    <property type="entry name" value="GPI ANCHORED CFEM DOMAIN PROTEIN (AFU_ORTHOLOGUE AFUA_6G10580)"/>
    <property type="match status" value="1"/>
</dbReference>
<dbReference type="STRING" id="2163413.A0A4P6XSL7"/>
<keyword evidence="14" id="KW-0449">Lipoprotein</keyword>
<feature type="binding site" description="axial binding residue" evidence="15">
    <location>
        <position position="62"/>
    </location>
    <ligand>
        <name>heme</name>
        <dbReference type="ChEBI" id="CHEBI:30413"/>
    </ligand>
    <ligandPart>
        <name>Fe</name>
        <dbReference type="ChEBI" id="CHEBI:18248"/>
    </ligandPart>
</feature>
<keyword evidence="5" id="KW-0964">Secreted</keyword>
<proteinExistence type="inferred from homology"/>
<keyword evidence="6 15" id="KW-0349">Heme</keyword>
<feature type="disulfide bond" evidence="15">
    <location>
        <begin position="58"/>
        <end position="65"/>
    </location>
</feature>
<evidence type="ECO:0000256" key="17">
    <source>
        <dbReference type="SAM" id="SignalP"/>
    </source>
</evidence>
<evidence type="ECO:0000313" key="19">
    <source>
        <dbReference type="EMBL" id="QBM89785.1"/>
    </source>
</evidence>
<evidence type="ECO:0000256" key="1">
    <source>
        <dbReference type="ARBA" id="ARBA00004609"/>
    </source>
</evidence>
<dbReference type="EMBL" id="CP034460">
    <property type="protein sequence ID" value="QBM89785.1"/>
    <property type="molecule type" value="Genomic_DNA"/>
</dbReference>
<keyword evidence="10 15" id="KW-0408">Iron</keyword>
<dbReference type="SMART" id="SM00747">
    <property type="entry name" value="CFEM"/>
    <property type="match status" value="1"/>
</dbReference>
<keyword evidence="11" id="KW-0472">Membrane</keyword>
<evidence type="ECO:0000256" key="8">
    <source>
        <dbReference type="ARBA" id="ARBA00022723"/>
    </source>
</evidence>
<dbReference type="Pfam" id="PF05730">
    <property type="entry name" value="CFEM"/>
    <property type="match status" value="1"/>
</dbReference>
<comment type="similarity">
    <text evidence="3">Belongs to the RBT5 family.</text>
</comment>
<feature type="disulfide bond" evidence="15">
    <location>
        <begin position="44"/>
        <end position="84"/>
    </location>
</feature>
<name>A0A4P6XSL7_9ASCO</name>
<evidence type="ECO:0000256" key="7">
    <source>
        <dbReference type="ARBA" id="ARBA00022622"/>
    </source>
</evidence>